<sequence>MTDTTTFTAALDAKLPRPSAGSLPGPRTFDMVTQVLAAQDPEALSLELQHTRAHYQSLEYILNDEPRTLEVIREAIESGELPKPETIEDAIALAVRFIGTVALEAAYDTAHQTGFFIAVLGMTVQGALEQLYPDLDHVDREREVTDEQLAAFLAPATDDEL</sequence>
<accession>A0A345KWE7</accession>
<keyword evidence="2" id="KW-1185">Reference proteome</keyword>
<protein>
    <submittedName>
        <fullName evidence="1">Uncharacterized protein</fullName>
    </submittedName>
</protein>
<dbReference type="Proteomes" id="UP000260367">
    <property type="component" value="Segment"/>
</dbReference>
<dbReference type="EMBL" id="MH509447">
    <property type="protein sequence ID" value="AXH47349.1"/>
    <property type="molecule type" value="Genomic_DNA"/>
</dbReference>
<evidence type="ECO:0000313" key="2">
    <source>
        <dbReference type="Proteomes" id="UP000260367"/>
    </source>
</evidence>
<dbReference type="GeneID" id="54997703"/>
<name>A0A345KWE7_9CAUD</name>
<organism evidence="1 2">
    <name type="scientific">Microbacterium phage Eden</name>
    <dbReference type="NCBI Taxonomy" id="2250289"/>
    <lineage>
        <taxon>Viruses</taxon>
        <taxon>Duplodnaviria</taxon>
        <taxon>Heunggongvirae</taxon>
        <taxon>Uroviricota</taxon>
        <taxon>Caudoviricetes</taxon>
        <taxon>Edenvirus</taxon>
        <taxon>Edenvirus eden</taxon>
    </lineage>
</organism>
<proteinExistence type="predicted"/>
<dbReference type="KEGG" id="vg:54997703"/>
<evidence type="ECO:0000313" key="1">
    <source>
        <dbReference type="EMBL" id="AXH47349.1"/>
    </source>
</evidence>
<reference evidence="2" key="1">
    <citation type="submission" date="2018-06" db="EMBL/GenBank/DDBJ databases">
        <authorList>
            <person name="Zhirakovskaya E."/>
        </authorList>
    </citation>
    <scope>NUCLEOTIDE SEQUENCE [LARGE SCALE GENOMIC DNA]</scope>
</reference>
<gene>
    <name evidence="1" type="primary">54</name>
    <name evidence="1" type="ORF">SEA_EDEN_54</name>
</gene>
<dbReference type="RefSeq" id="YP_009806833.1">
    <property type="nucleotide sequence ID" value="NC_048017.1"/>
</dbReference>